<dbReference type="PANTHER" id="PTHR38657:SF1">
    <property type="entry name" value="SLR1343 PROTEIN"/>
    <property type="match status" value="1"/>
</dbReference>
<feature type="compositionally biased region" description="Basic and acidic residues" evidence="1">
    <location>
        <begin position="247"/>
        <end position="256"/>
    </location>
</feature>
<dbReference type="eggNOG" id="COG3046">
    <property type="taxonomic scope" value="Bacteria"/>
</dbReference>
<dbReference type="KEGG" id="cvi:CV_3229"/>
<reference evidence="2 3" key="1">
    <citation type="journal article" date="2003" name="Proc. Natl. Acad. Sci. U.S.A.">
        <title>The complete genome sequence of Chromobacterium violaceum reveals remarkable and exploitable bacterial adaptability.</title>
        <authorList>
            <person name="Vasconcelos A.T.R."/>
            <person name="de Almeida D.F."/>
            <person name="Almeida F.C."/>
            <person name="de Almeida L.G.P."/>
            <person name="de Almeida R."/>
            <person name="Goncalves J.A.A."/>
            <person name="Andrade E.M."/>
            <person name="Antonio R.V."/>
            <person name="Araripe J."/>
            <person name="de Araujo M.F.F."/>
            <person name="Filho S.A."/>
            <person name="Azevedo V."/>
            <person name="Batista A.J."/>
            <person name="Bataus L.A.M."/>
            <person name="Batista J.S."/>
            <person name="Belo A."/>
            <person name="vander Berg C."/>
            <person name="Blamey J."/>
            <person name="Bogo M."/>
            <person name="Bonato S."/>
            <person name="Bordignon J."/>
            <person name="Brito C.A."/>
            <person name="Brocchi M."/>
            <person name="Burity H.A."/>
            <person name="Camargo A.A."/>
            <person name="Cardoso D.D.P."/>
            <person name="Carneiro N.P."/>
            <person name="Carraro D.M."/>
            <person name="Carvalho C.M.B."/>
            <person name="Cascardo J.C.M."/>
            <person name="Cavada B.S."/>
            <person name="Chueire L.M.O."/>
            <person name="Pasa T.B.C."/>
            <person name="Duran N."/>
            <person name="Fagundes N."/>
            <person name="Falcao C.L."/>
            <person name="Fantinatti F."/>
            <person name="Farias I.P."/>
            <person name="Felipe M.S.S."/>
            <person name="Ferrari L.P."/>
            <person name="Ferro J.A."/>
            <person name="Ferro M.I.T."/>
            <person name="Franco G.R."/>
            <person name="Freitas N.S.A."/>
            <person name="Furlan L.R."/>
            <person name="Gazzinelli R.T."/>
            <person name="Gomes E.A."/>
            <person name="Goncalves P.R."/>
            <person name="Grangeiro T.B."/>
            <person name="Grattapaglia D."/>
            <person name="Grisard E.C."/>
            <person name="Guimaraes C.T."/>
            <person name="Hanna E.S."/>
            <person name="Hungria M."/>
            <person name="Jardim S.N."/>
            <person name="Laurino J."/>
            <person name="Leoi L.C.T."/>
            <person name="Fassarella L."/>
            <person name="Lima A."/>
            <person name="Loureiro M.F."/>
            <person name="Lyra M.C.P."/>
            <person name="Macedo M."/>
            <person name="Madeira H.M.F."/>
            <person name="Manfio G.P."/>
            <person name="Maranhao A.Q."/>
            <person name="Martins W.S."/>
            <person name="di Mauro S.M.Z."/>
            <person name="de Medeiros S.R.B."/>
            <person name="Meissner R.D.V."/>
            <person name="Menck C.F.M."/>
            <person name="Moreira M.A.M."/>
            <person name="Nascimento F.F."/>
            <person name="Nicolas M.F."/>
            <person name="Oliveira J.G."/>
            <person name="Oliveira S.C."/>
            <person name="Paixao R.F.C."/>
            <person name="Parente J.A."/>
            <person name="Pedrosa F.O."/>
            <person name="Pena S.J.D."/>
            <person name="Perreira J.O."/>
            <person name="Perreira M."/>
            <person name="Pinto L.S.R.C."/>
            <person name="Pinto L.S."/>
            <person name="Porto J.I.R."/>
            <person name="Potrich D.P."/>
            <person name="Neto C.E.R."/>
            <person name="Reis A.M.M."/>
            <person name="Rigo L.U."/>
            <person name="Rondinelli E."/>
            <person name="dos Santos E.B.P."/>
            <person name="Santos F.R."/>
            <person name="Schneider M.P.C."/>
            <person name="Seuanez H.N."/>
            <person name="Silva A.M.R."/>
            <person name="da Silva A.L.C."/>
            <person name="Silva D.W."/>
            <person name="Silva R."/>
            <person name="Simoes I.C."/>
            <person name="Simon D."/>
            <person name="Soares C.M.A."/>
            <person name="Soares R.B.A."/>
            <person name="Souza E.M."/>
            <person name="Souza K.R.L."/>
            <person name="Souza R.C."/>
            <person name="Steffens M.B.R."/>
            <person name="Steindel M."/>
            <person name="Teixeira S.R."/>
            <person name="Urmenyi T."/>
            <person name="Vettore A."/>
            <person name="Wassem R."/>
            <person name="Zaha A."/>
            <person name="Simpson A.J.G."/>
        </authorList>
    </citation>
    <scope>NUCLEOTIDE SEQUENCE [LARGE SCALE GENOMIC DNA]</scope>
    <source>
        <strain evidence="3">ATCC 12472 / DSM 30191 / JCM 1249 / NBRC 12614 / NCIMB 9131 / NCTC 9757</strain>
    </source>
</reference>
<gene>
    <name evidence="2" type="ordered locus">CV_3229</name>
</gene>
<accession>Q7NT35</accession>
<dbReference type="Proteomes" id="UP000001424">
    <property type="component" value="Chromosome"/>
</dbReference>
<dbReference type="InterPro" id="IPR052551">
    <property type="entry name" value="UV-DNA_repair_photolyase"/>
</dbReference>
<dbReference type="Pfam" id="PF04244">
    <property type="entry name" value="DPRP"/>
    <property type="match status" value="1"/>
</dbReference>
<dbReference type="InterPro" id="IPR014729">
    <property type="entry name" value="Rossmann-like_a/b/a_fold"/>
</dbReference>
<sequence length="564" mass="63740">MSDVGCGIQGQQGGVAVQALRRLRPNHELAQKMARQLGRCPVLLRALPPPERQSRMTTLRLILGDQLNPRHSWFAEPDANVVHVMMEIRQETDYVRHHAQKILAIFAAMRDFAAQLKAQGHRVRYVAIDDASNRQSLIGNLDALIAHYRAAAVEYQAPDEWRLDRQLAEWAAGLPIPCRMADSEHFYTARGEAAAFFGARRQWRQETLYRHLRRQHGILMDDNGEPAGGRWNFDADNRQRWPGHPPEPNDARPEHDHSRLWQTIVDAGVDSFGQPQADALRWPLNRAEALAQLRAFVEHALPHFGAYQDAMSPRARRLFHSLLSFALNVKMLNPREAVDAAVAAWRRGDAPLAAVEGFARQLLGWREYVRGVYWAKMPGYRDSNALDHRLPLPRWFWDGDTGMRCLAHAIGQSLEDAYAHHIQRLMVIGNFGLIAGLSPQALHEWYLGVYIDAFEWVELPNTLGMSQFADGGLLGSKPYAGSAAYIGRMGDYCAGCRYRPKQRVGADACPFNALYWDFFQRHRARLAANPRLALVYRQLDKLPEAERAAISARAAALQADLDAL</sequence>
<dbReference type="Gene3D" id="1.25.40.80">
    <property type="match status" value="1"/>
</dbReference>
<dbReference type="InterPro" id="IPR036134">
    <property type="entry name" value="Crypto/Photolyase_FAD-like_sf"/>
</dbReference>
<dbReference type="Gene3D" id="3.40.50.620">
    <property type="entry name" value="HUPs"/>
    <property type="match status" value="1"/>
</dbReference>
<dbReference type="EMBL" id="AE016825">
    <property type="protein sequence ID" value="AAQ60894.1"/>
    <property type="molecule type" value="Genomic_DNA"/>
</dbReference>
<dbReference type="InterPro" id="IPR007357">
    <property type="entry name" value="PhrB-like"/>
</dbReference>
<dbReference type="HOGENOM" id="CLU_031632_1_0_4"/>
<evidence type="ECO:0000313" key="2">
    <source>
        <dbReference type="EMBL" id="AAQ60894.1"/>
    </source>
</evidence>
<evidence type="ECO:0000313" key="3">
    <source>
        <dbReference type="Proteomes" id="UP000001424"/>
    </source>
</evidence>
<name>Q7NT35_CHRVO</name>
<proteinExistence type="predicted"/>
<keyword evidence="3" id="KW-1185">Reference proteome</keyword>
<dbReference type="AlphaFoldDB" id="Q7NT35"/>
<dbReference type="SUPFAM" id="SSF48173">
    <property type="entry name" value="Cryptochrome/photolyase FAD-binding domain"/>
    <property type="match status" value="1"/>
</dbReference>
<evidence type="ECO:0000256" key="1">
    <source>
        <dbReference type="SAM" id="MobiDB-lite"/>
    </source>
</evidence>
<dbReference type="STRING" id="243365.CV_3229"/>
<dbReference type="Gene3D" id="1.10.10.1710">
    <property type="entry name" value="Deoxyribodipyrimidine photolyase-related"/>
    <property type="match status" value="1"/>
</dbReference>
<organism evidence="2 3">
    <name type="scientific">Chromobacterium violaceum (strain ATCC 12472 / DSM 30191 / JCM 1249 / CCUG 213 / NBRC 12614 / NCIMB 9131 / NCTC 9757 / MK)</name>
    <dbReference type="NCBI Taxonomy" id="243365"/>
    <lineage>
        <taxon>Bacteria</taxon>
        <taxon>Pseudomonadati</taxon>
        <taxon>Pseudomonadota</taxon>
        <taxon>Betaproteobacteria</taxon>
        <taxon>Neisseriales</taxon>
        <taxon>Chromobacteriaceae</taxon>
        <taxon>Chromobacterium</taxon>
    </lineage>
</organism>
<dbReference type="PANTHER" id="PTHR38657">
    <property type="entry name" value="SLR1343 PROTEIN"/>
    <property type="match status" value="1"/>
</dbReference>
<evidence type="ECO:0008006" key="4">
    <source>
        <dbReference type="Google" id="ProtNLM"/>
    </source>
</evidence>
<dbReference type="Gene3D" id="1.10.579.10">
    <property type="entry name" value="DNA Cyclobutane Dipyrimidine Photolyase, subunit A, domain 3"/>
    <property type="match status" value="1"/>
</dbReference>
<protein>
    <recommendedName>
        <fullName evidence="4">Deoxyribodipyrimidine photolyase-related protein</fullName>
    </recommendedName>
</protein>
<feature type="region of interest" description="Disordered" evidence="1">
    <location>
        <begin position="237"/>
        <end position="256"/>
    </location>
</feature>